<organism evidence="1 2">
    <name type="scientific">Demequina capsici</name>
    <dbReference type="NCBI Taxonomy" id="3075620"/>
    <lineage>
        <taxon>Bacteria</taxon>
        <taxon>Bacillati</taxon>
        <taxon>Actinomycetota</taxon>
        <taxon>Actinomycetes</taxon>
        <taxon>Micrococcales</taxon>
        <taxon>Demequinaceae</taxon>
        <taxon>Demequina</taxon>
    </lineage>
</organism>
<reference evidence="1 2" key="1">
    <citation type="submission" date="2023-09" db="EMBL/GenBank/DDBJ databases">
        <title>Demequina sp. a novel bacteria isolated from Capsicum annuum.</title>
        <authorList>
            <person name="Humaira Z."/>
            <person name="Lee J."/>
            <person name="Cho D."/>
        </authorList>
    </citation>
    <scope>NUCLEOTIDE SEQUENCE [LARGE SCALE GENOMIC DNA]</scope>
    <source>
        <strain evidence="1 2">OYTSA14</strain>
    </source>
</reference>
<dbReference type="InterPro" id="IPR021408">
    <property type="entry name" value="DUF3046"/>
</dbReference>
<accession>A0AA96F5A1</accession>
<proteinExistence type="predicted"/>
<dbReference type="RefSeq" id="WP_313496245.1">
    <property type="nucleotide sequence ID" value="NZ_CP134879.1"/>
</dbReference>
<evidence type="ECO:0000313" key="2">
    <source>
        <dbReference type="Proteomes" id="UP001304125"/>
    </source>
</evidence>
<sequence>MRLSEFWLLINDVFGETYASTLAQDHALTALGSRTCVQALDDGIAPRDVWHALCDELDVPLDRRDGGDRRRVVPPRRR</sequence>
<dbReference type="Proteomes" id="UP001304125">
    <property type="component" value="Chromosome"/>
</dbReference>
<keyword evidence="2" id="KW-1185">Reference proteome</keyword>
<dbReference type="EMBL" id="CP134879">
    <property type="protein sequence ID" value="WNM23378.1"/>
    <property type="molecule type" value="Genomic_DNA"/>
</dbReference>
<dbReference type="Pfam" id="PF11248">
    <property type="entry name" value="DUF3046"/>
    <property type="match status" value="1"/>
</dbReference>
<evidence type="ECO:0000313" key="1">
    <source>
        <dbReference type="EMBL" id="WNM23378.1"/>
    </source>
</evidence>
<name>A0AA96F5A1_9MICO</name>
<protein>
    <submittedName>
        <fullName evidence="1">DUF3046 domain-containing protein</fullName>
    </submittedName>
</protein>
<dbReference type="AlphaFoldDB" id="A0AA96F5A1"/>
<gene>
    <name evidence="1" type="ORF">RN606_08355</name>
</gene>